<dbReference type="EMBL" id="AP011828">
    <property type="protein sequence ID" value="BAJ47133.1"/>
    <property type="molecule type" value="Genomic_DNA"/>
</dbReference>
<dbReference type="InterPro" id="IPR018164">
    <property type="entry name" value="Ala-tRNA-synth_IIc_N"/>
</dbReference>
<evidence type="ECO:0000256" key="4">
    <source>
        <dbReference type="ARBA" id="ARBA00022833"/>
    </source>
</evidence>
<reference evidence="6 8" key="2">
    <citation type="journal article" date="2011" name="Nucleic Acids Res.">
        <title>Insights into the evolution of Archaea and eukaryotic protein modifier systems revealed by the genome of a novel archaeal group.</title>
        <authorList>
            <person name="Nunoura T."/>
            <person name="Takaki Y."/>
            <person name="Kakuta J."/>
            <person name="Nishi S."/>
            <person name="Sugahara J."/>
            <person name="Kazama H."/>
            <person name="Chee G."/>
            <person name="Hattori M."/>
            <person name="Kanai A."/>
            <person name="Atomi H."/>
            <person name="Takai K."/>
            <person name="Takami H."/>
        </authorList>
    </citation>
    <scope>NUCLEOTIDE SEQUENCE [LARGE SCALE GENOMIC DNA]</scope>
</reference>
<dbReference type="GO" id="GO:0006419">
    <property type="term" value="P:alanyl-tRNA aminoacylation"/>
    <property type="evidence" value="ECO:0007669"/>
    <property type="project" value="InterPro"/>
</dbReference>
<dbReference type="Gene3D" id="2.40.30.130">
    <property type="match status" value="1"/>
</dbReference>
<evidence type="ECO:0000256" key="2">
    <source>
        <dbReference type="ARBA" id="ARBA00004496"/>
    </source>
</evidence>
<dbReference type="EMBL" id="BA000048">
    <property type="protein sequence ID" value="BAJ49960.1"/>
    <property type="molecule type" value="Genomic_DNA"/>
</dbReference>
<dbReference type="GO" id="GO:0046872">
    <property type="term" value="F:metal ion binding"/>
    <property type="evidence" value="ECO:0007669"/>
    <property type="project" value="UniProtKB-KW"/>
</dbReference>
<dbReference type="STRING" id="311458.CSUB_C0097"/>
<dbReference type="BioCyc" id="CCAL311458:G131R-97-MONOMER"/>
<name>E6N4B4_CALS0</name>
<keyword evidence="4" id="KW-0862">Zinc</keyword>
<dbReference type="Pfam" id="PF01411">
    <property type="entry name" value="tRNA-synt_2c"/>
    <property type="match status" value="1"/>
</dbReference>
<dbReference type="GO" id="GO:0003676">
    <property type="term" value="F:nucleic acid binding"/>
    <property type="evidence" value="ECO:0007669"/>
    <property type="project" value="InterPro"/>
</dbReference>
<dbReference type="PANTHER" id="PTHR43462:SF1">
    <property type="entry name" value="ALANYL-TRNA EDITING PROTEIN AARSD1"/>
    <property type="match status" value="1"/>
</dbReference>
<dbReference type="SUPFAM" id="SSF55186">
    <property type="entry name" value="ThrRS/AlaRS common domain"/>
    <property type="match status" value="1"/>
</dbReference>
<keyword evidence="6" id="KW-0030">Aminoacyl-tRNA synthetase</keyword>
<protein>
    <submittedName>
        <fullName evidence="6">Threonyl/alanyl tRNA synthetase</fullName>
    </submittedName>
</protein>
<evidence type="ECO:0000259" key="5">
    <source>
        <dbReference type="PROSITE" id="PS50860"/>
    </source>
</evidence>
<dbReference type="PANTHER" id="PTHR43462">
    <property type="entry name" value="ALANYL-TRNA EDITING PROTEIN"/>
    <property type="match status" value="1"/>
</dbReference>
<reference evidence="6 8" key="1">
    <citation type="journal article" date="2005" name="Environ. Microbiol.">
        <title>Genetic and functional properties of uncultivated thermophilic crenarchaeotes from a subsurface gold mine as revealed by analysis of genome fragments.</title>
        <authorList>
            <person name="Nunoura T."/>
            <person name="Hirayama H."/>
            <person name="Takami H."/>
            <person name="Oida H."/>
            <person name="Nishi S."/>
            <person name="Shimamura S."/>
            <person name="Suzuki Y."/>
            <person name="Inagaki F."/>
            <person name="Takai K."/>
            <person name="Nealson K.H."/>
            <person name="Horikoshi K."/>
        </authorList>
    </citation>
    <scope>NUCLEOTIDE SEQUENCE [LARGE SCALE GENOMIC DNA]</scope>
</reference>
<keyword evidence="3" id="KW-0479">Metal-binding</keyword>
<dbReference type="Proteomes" id="UP000008120">
    <property type="component" value="Chromosome"/>
</dbReference>
<evidence type="ECO:0000313" key="7">
    <source>
        <dbReference type="EMBL" id="BAJ49960.1"/>
    </source>
</evidence>
<keyword evidence="6" id="KW-0436">Ligase</keyword>
<dbReference type="InterPro" id="IPR012947">
    <property type="entry name" value="tRNA_SAD"/>
</dbReference>
<evidence type="ECO:0000256" key="3">
    <source>
        <dbReference type="ARBA" id="ARBA00022723"/>
    </source>
</evidence>
<dbReference type="InterPro" id="IPR018163">
    <property type="entry name" value="Thr/Ala-tRNA-synth_IIc_edit"/>
</dbReference>
<feature type="domain" description="Alanyl-transfer RNA synthetases family profile" evidence="5">
    <location>
        <begin position="1"/>
        <end position="239"/>
    </location>
</feature>
<dbReference type="GO" id="GO:0005524">
    <property type="term" value="F:ATP binding"/>
    <property type="evidence" value="ECO:0007669"/>
    <property type="project" value="InterPro"/>
</dbReference>
<gene>
    <name evidence="7" type="ORF">CSUB_C0097</name>
    <name evidence="6" type="ORF">HGMM_F35A09C19</name>
</gene>
<organism evidence="6 8">
    <name type="scientific">Caldiarchaeum subterraneum</name>
    <dbReference type="NCBI Taxonomy" id="311458"/>
    <lineage>
        <taxon>Archaea</taxon>
        <taxon>Nitrososphaerota</taxon>
        <taxon>Candidatus Caldarchaeales</taxon>
        <taxon>Candidatus Caldarchaeaceae</taxon>
        <taxon>Candidatus Caldarchaeum</taxon>
    </lineage>
</organism>
<dbReference type="GO" id="GO:0005737">
    <property type="term" value="C:cytoplasm"/>
    <property type="evidence" value="ECO:0007669"/>
    <property type="project" value="UniProtKB-SubCell"/>
</dbReference>
<comment type="cofactor">
    <cofactor evidence="1">
        <name>Zn(2+)</name>
        <dbReference type="ChEBI" id="CHEBI:29105"/>
    </cofactor>
</comment>
<sequence length="239" mass="26498">MRHGRTELLYLDDSYLREFSAEVVEVSGDCVVLDRTVFHPRGGGLVSDVGFLRFGGVVSRVVEAFFTDGGVAHRLEGGVPRVGEVVEGVVDWEKRYRVMRMHTGLHVLAATMVEKTGALITGNNISYDGGRVDFSLEMFDRGVIEDVVQETNRRLAEDHPVKIYYLEREKVLSTPGLVKLANRLPPDVPVLRIVEIVGLDVQADGGPHVGNTVEVGRINVVKLENKGKTNRRLYFTVSP</sequence>
<proteinExistence type="predicted"/>
<dbReference type="SUPFAM" id="SSF50447">
    <property type="entry name" value="Translation proteins"/>
    <property type="match status" value="1"/>
</dbReference>
<dbReference type="KEGG" id="csu:CSUB_C0097"/>
<comment type="subcellular location">
    <subcellularLocation>
        <location evidence="2">Cytoplasm</location>
    </subcellularLocation>
</comment>
<dbReference type="SMART" id="SM00863">
    <property type="entry name" value="tRNA_SAD"/>
    <property type="match status" value="1"/>
</dbReference>
<evidence type="ECO:0000256" key="1">
    <source>
        <dbReference type="ARBA" id="ARBA00001947"/>
    </source>
</evidence>
<dbReference type="PROSITE" id="PS50860">
    <property type="entry name" value="AA_TRNA_LIGASE_II_ALA"/>
    <property type="match status" value="1"/>
</dbReference>
<dbReference type="GO" id="GO:0002161">
    <property type="term" value="F:aminoacyl-tRNA deacylase activity"/>
    <property type="evidence" value="ECO:0007669"/>
    <property type="project" value="UniProtKB-ARBA"/>
</dbReference>
<dbReference type="Gene3D" id="3.30.980.10">
    <property type="entry name" value="Threonyl-trna Synthetase, Chain A, domain 2"/>
    <property type="match status" value="1"/>
</dbReference>
<evidence type="ECO:0000313" key="8">
    <source>
        <dbReference type="Proteomes" id="UP000008120"/>
    </source>
</evidence>
<dbReference type="GO" id="GO:0004813">
    <property type="term" value="F:alanine-tRNA ligase activity"/>
    <property type="evidence" value="ECO:0007669"/>
    <property type="project" value="InterPro"/>
</dbReference>
<dbReference type="Pfam" id="PF07973">
    <property type="entry name" value="tRNA_SAD"/>
    <property type="match status" value="1"/>
</dbReference>
<dbReference type="AlphaFoldDB" id="E6N4B4"/>
<dbReference type="InterPro" id="IPR009000">
    <property type="entry name" value="Transl_B-barrel_sf"/>
</dbReference>
<dbReference type="InterPro" id="IPR051335">
    <property type="entry name" value="Alanyl-tRNA_Editing_Enzymes"/>
</dbReference>
<dbReference type="InterPro" id="IPR018165">
    <property type="entry name" value="Ala-tRNA-synth_IIc_core"/>
</dbReference>
<evidence type="ECO:0000313" key="6">
    <source>
        <dbReference type="EMBL" id="BAJ47133.1"/>
    </source>
</evidence>
<accession>E6N4B4</accession>